<name>A0A6C0GTA8_9BACT</name>
<protein>
    <submittedName>
        <fullName evidence="2">Cupin domain-containing protein</fullName>
    </submittedName>
</protein>
<dbReference type="InterPro" id="IPR013096">
    <property type="entry name" value="Cupin_2"/>
</dbReference>
<dbReference type="AlphaFoldDB" id="A0A6C0GTA8"/>
<dbReference type="InterPro" id="IPR011051">
    <property type="entry name" value="RmlC_Cupin_sf"/>
</dbReference>
<dbReference type="InterPro" id="IPR014710">
    <property type="entry name" value="RmlC-like_jellyroll"/>
</dbReference>
<accession>A0A6C0GTA8</accession>
<dbReference type="RefSeq" id="WP_162446675.1">
    <property type="nucleotide sequence ID" value="NZ_CP048222.1"/>
</dbReference>
<dbReference type="SUPFAM" id="SSF51182">
    <property type="entry name" value="RmlC-like cupins"/>
    <property type="match status" value="1"/>
</dbReference>
<organism evidence="2 3">
    <name type="scientific">Rhodocytophaga rosea</name>
    <dbReference type="NCBI Taxonomy" id="2704465"/>
    <lineage>
        <taxon>Bacteria</taxon>
        <taxon>Pseudomonadati</taxon>
        <taxon>Bacteroidota</taxon>
        <taxon>Cytophagia</taxon>
        <taxon>Cytophagales</taxon>
        <taxon>Rhodocytophagaceae</taxon>
        <taxon>Rhodocytophaga</taxon>
    </lineage>
</organism>
<evidence type="ECO:0000313" key="3">
    <source>
        <dbReference type="Proteomes" id="UP000480178"/>
    </source>
</evidence>
<feature type="domain" description="Cupin type-2" evidence="1">
    <location>
        <begin position="81"/>
        <end position="133"/>
    </location>
</feature>
<evidence type="ECO:0000313" key="2">
    <source>
        <dbReference type="EMBL" id="QHT70700.1"/>
    </source>
</evidence>
<dbReference type="Gene3D" id="2.60.120.10">
    <property type="entry name" value="Jelly Rolls"/>
    <property type="match status" value="1"/>
</dbReference>
<evidence type="ECO:0000259" key="1">
    <source>
        <dbReference type="Pfam" id="PF07883"/>
    </source>
</evidence>
<keyword evidence="3" id="KW-1185">Reference proteome</keyword>
<dbReference type="KEGG" id="rhoz:GXP67_30655"/>
<dbReference type="PANTHER" id="PTHR36440">
    <property type="entry name" value="PUTATIVE (AFU_ORTHOLOGUE AFUA_8G07350)-RELATED"/>
    <property type="match status" value="1"/>
</dbReference>
<reference evidence="2 3" key="1">
    <citation type="submission" date="2020-01" db="EMBL/GenBank/DDBJ databases">
        <authorList>
            <person name="Kim M.K."/>
        </authorList>
    </citation>
    <scope>NUCLEOTIDE SEQUENCE [LARGE SCALE GENOMIC DNA]</scope>
    <source>
        <strain evidence="2 3">172606-1</strain>
    </source>
</reference>
<proteinExistence type="predicted"/>
<dbReference type="EMBL" id="CP048222">
    <property type="protein sequence ID" value="QHT70700.1"/>
    <property type="molecule type" value="Genomic_DNA"/>
</dbReference>
<gene>
    <name evidence="2" type="ORF">GXP67_30655</name>
</gene>
<dbReference type="InterPro" id="IPR053146">
    <property type="entry name" value="QDO-like"/>
</dbReference>
<dbReference type="PANTHER" id="PTHR36440:SF1">
    <property type="entry name" value="PUTATIVE (AFU_ORTHOLOGUE AFUA_8G07350)-RELATED"/>
    <property type="match status" value="1"/>
</dbReference>
<dbReference type="Proteomes" id="UP000480178">
    <property type="component" value="Chromosome"/>
</dbReference>
<sequence>MLRRNFIQTSLVAVPLVSLSTLTEAGIKPAIQSFIVKGGEDRFNEPILYRGINPNLVKISGKDTGGQLAIFEYIGLEKMGPPMHVHYKQDEIFYVVEGEYLFQVGEEQHRLKEGDTIFLPRNIPHTWLQLSDKGKLTYQVQPAGKMEEFFKQMNAIEGIPTEDQIRKVHLAHDLKVLGPPLSL</sequence>
<dbReference type="Pfam" id="PF07883">
    <property type="entry name" value="Cupin_2"/>
    <property type="match status" value="1"/>
</dbReference>